<dbReference type="Proteomes" id="UP000289946">
    <property type="component" value="Unassembled WGS sequence"/>
</dbReference>
<dbReference type="AlphaFoldDB" id="A0A4Q0SN00"/>
<dbReference type="EMBL" id="RDRA01000054">
    <property type="protein sequence ID" value="RXG84814.1"/>
    <property type="molecule type" value="Genomic_DNA"/>
</dbReference>
<evidence type="ECO:0000313" key="1">
    <source>
        <dbReference type="EMBL" id="RXG84814.1"/>
    </source>
</evidence>
<organism evidence="2 4">
    <name type="scientific">Bradyrhizobium zhanjiangense</name>
    <dbReference type="NCBI Taxonomy" id="1325107"/>
    <lineage>
        <taxon>Bacteria</taxon>
        <taxon>Pseudomonadati</taxon>
        <taxon>Pseudomonadota</taxon>
        <taxon>Alphaproteobacteria</taxon>
        <taxon>Hyphomicrobiales</taxon>
        <taxon>Nitrobacteraceae</taxon>
        <taxon>Bradyrhizobium</taxon>
    </lineage>
</organism>
<comment type="caution">
    <text evidence="2">The sequence shown here is derived from an EMBL/GenBank/DDBJ whole genome shotgun (WGS) entry which is preliminary data.</text>
</comment>
<sequence>MGIERYRNPKYWRMRAKEFRAKADNAEHQQTKQTLRNAAKSYDELAKRAEQIRIVQEAAE</sequence>
<keyword evidence="3" id="KW-1185">Reference proteome</keyword>
<protein>
    <submittedName>
        <fullName evidence="2">Uncharacterized protein</fullName>
    </submittedName>
</protein>
<dbReference type="EMBL" id="LBJM01000051">
    <property type="protein sequence ID" value="RXH39451.1"/>
    <property type="molecule type" value="Genomic_DNA"/>
</dbReference>
<name>A0A4Q0SN00_9BRAD</name>
<gene>
    <name evidence="1" type="ORF">EAS62_39430</name>
    <name evidence="2" type="ORF">XH94_18555</name>
</gene>
<dbReference type="Proteomes" id="UP000290565">
    <property type="component" value="Unassembled WGS sequence"/>
</dbReference>
<evidence type="ECO:0000313" key="2">
    <source>
        <dbReference type="EMBL" id="RXH39451.1"/>
    </source>
</evidence>
<evidence type="ECO:0000313" key="4">
    <source>
        <dbReference type="Proteomes" id="UP000290565"/>
    </source>
</evidence>
<proteinExistence type="predicted"/>
<accession>A0A4Q0SN00</accession>
<reference evidence="1 3" key="2">
    <citation type="submission" date="2018-10" db="EMBL/GenBank/DDBJ databases">
        <title>Bradyrhizobium sp. nov., isolated from effective nodules of peanut in China.</title>
        <authorList>
            <person name="Li Y."/>
        </authorList>
    </citation>
    <scope>NUCLEOTIDE SEQUENCE [LARGE SCALE GENOMIC DNA]</scope>
    <source>
        <strain evidence="1 3">CCBAU 51781</strain>
    </source>
</reference>
<evidence type="ECO:0000313" key="3">
    <source>
        <dbReference type="Proteomes" id="UP000289946"/>
    </source>
</evidence>
<reference evidence="2 4" key="1">
    <citation type="submission" date="2015-04" db="EMBL/GenBank/DDBJ databases">
        <title>Comparative genomics of rhizobia nodulating Arachis hypogaea in China.</title>
        <authorList>
            <person name="Li Y."/>
        </authorList>
    </citation>
    <scope>NUCLEOTIDE SEQUENCE [LARGE SCALE GENOMIC DNA]</scope>
    <source>
        <strain evidence="2 4">CCBAU 51787</strain>
    </source>
</reference>